<keyword evidence="5" id="KW-1185">Reference proteome</keyword>
<dbReference type="InterPro" id="IPR050231">
    <property type="entry name" value="Iron_ascorbate_oxido_reductase"/>
</dbReference>
<dbReference type="InterPro" id="IPR005123">
    <property type="entry name" value="Oxoglu/Fe-dep_dioxygenase_dom"/>
</dbReference>
<dbReference type="GO" id="GO:0016491">
    <property type="term" value="F:oxidoreductase activity"/>
    <property type="evidence" value="ECO:0007669"/>
    <property type="project" value="UniProtKB-KW"/>
</dbReference>
<dbReference type="GO" id="GO:0046872">
    <property type="term" value="F:metal ion binding"/>
    <property type="evidence" value="ECO:0007669"/>
    <property type="project" value="UniProtKB-KW"/>
</dbReference>
<dbReference type="GO" id="GO:0044283">
    <property type="term" value="P:small molecule biosynthetic process"/>
    <property type="evidence" value="ECO:0007669"/>
    <property type="project" value="UniProtKB-ARBA"/>
</dbReference>
<keyword evidence="2" id="KW-0408">Iron</keyword>
<reference evidence="4" key="1">
    <citation type="submission" date="2020-01" db="EMBL/GenBank/DDBJ databases">
        <title>Identification and distribution of gene clusters putatively required for synthesis of sphingolipid metabolism inhibitors in phylogenetically diverse species of the filamentous fungus Fusarium.</title>
        <authorList>
            <person name="Kim H.-S."/>
            <person name="Busman M."/>
            <person name="Brown D.W."/>
            <person name="Divon H."/>
            <person name="Uhlig S."/>
            <person name="Proctor R.H."/>
        </authorList>
    </citation>
    <scope>NUCLEOTIDE SEQUENCE</scope>
    <source>
        <strain evidence="4">NRRL 53441</strain>
    </source>
</reference>
<dbReference type="Proteomes" id="UP000605986">
    <property type="component" value="Unassembled WGS sequence"/>
</dbReference>
<evidence type="ECO:0000256" key="1">
    <source>
        <dbReference type="ARBA" id="ARBA00008056"/>
    </source>
</evidence>
<gene>
    <name evidence="4" type="ORF">F53441_6380</name>
</gene>
<proteinExistence type="inferred from homology"/>
<evidence type="ECO:0000259" key="3">
    <source>
        <dbReference type="PROSITE" id="PS51471"/>
    </source>
</evidence>
<comment type="similarity">
    <text evidence="1 2">Belongs to the iron/ascorbate-dependent oxidoreductase family.</text>
</comment>
<organism evidence="4 5">
    <name type="scientific">Fusarium austroafricanum</name>
    <dbReference type="NCBI Taxonomy" id="2364996"/>
    <lineage>
        <taxon>Eukaryota</taxon>
        <taxon>Fungi</taxon>
        <taxon>Dikarya</taxon>
        <taxon>Ascomycota</taxon>
        <taxon>Pezizomycotina</taxon>
        <taxon>Sordariomycetes</taxon>
        <taxon>Hypocreomycetidae</taxon>
        <taxon>Hypocreales</taxon>
        <taxon>Nectriaceae</taxon>
        <taxon>Fusarium</taxon>
        <taxon>Fusarium concolor species complex</taxon>
    </lineage>
</organism>
<evidence type="ECO:0000313" key="4">
    <source>
        <dbReference type="EMBL" id="KAF4450525.1"/>
    </source>
</evidence>
<keyword evidence="2" id="KW-0479">Metal-binding</keyword>
<dbReference type="Pfam" id="PF03171">
    <property type="entry name" value="2OG-FeII_Oxy"/>
    <property type="match status" value="1"/>
</dbReference>
<dbReference type="InterPro" id="IPR044861">
    <property type="entry name" value="IPNS-like_FE2OG_OXY"/>
</dbReference>
<dbReference type="PROSITE" id="PS51471">
    <property type="entry name" value="FE2OG_OXY"/>
    <property type="match status" value="1"/>
</dbReference>
<protein>
    <recommendedName>
        <fullName evidence="3">Fe2OG dioxygenase domain-containing protein</fullName>
    </recommendedName>
</protein>
<evidence type="ECO:0000313" key="5">
    <source>
        <dbReference type="Proteomes" id="UP000605986"/>
    </source>
</evidence>
<dbReference type="PANTHER" id="PTHR47990">
    <property type="entry name" value="2-OXOGLUTARATE (2OG) AND FE(II)-DEPENDENT OXYGENASE SUPERFAMILY PROTEIN-RELATED"/>
    <property type="match status" value="1"/>
</dbReference>
<feature type="domain" description="Fe2OG dioxygenase" evidence="3">
    <location>
        <begin position="227"/>
        <end position="349"/>
    </location>
</feature>
<accession>A0A8H4NWN6</accession>
<evidence type="ECO:0000256" key="2">
    <source>
        <dbReference type="RuleBase" id="RU003682"/>
    </source>
</evidence>
<dbReference type="SUPFAM" id="SSF51197">
    <property type="entry name" value="Clavaminate synthase-like"/>
    <property type="match status" value="1"/>
</dbReference>
<comment type="caution">
    <text evidence="4">The sequence shown here is derived from an EMBL/GenBank/DDBJ whole genome shotgun (WGS) entry which is preliminary data.</text>
</comment>
<dbReference type="InterPro" id="IPR026992">
    <property type="entry name" value="DIOX_N"/>
</dbReference>
<dbReference type="AlphaFoldDB" id="A0A8H4NWN6"/>
<dbReference type="Gene3D" id="2.60.120.330">
    <property type="entry name" value="B-lactam Antibiotic, Isopenicillin N Synthase, Chain"/>
    <property type="match status" value="1"/>
</dbReference>
<sequence>MSLVHLSSSSMRNTFIPSLITHSTLIRRMSAAAAVAAATPPHIQAEHPPNASGAPPGHSVFVGNLQTFTLPDKVTTNEEHRKLGKAIVEAWQKDGIFQIAMTSEQLAQYKSANFASKKFFGKPYAQKAACIDSQTYSGYIASGEELTDGIADYSEIFTVTKDLDLDEPRVVAKWPCHGRCPWPDYEMQNPMQRYMQSLGDVGETLLQLTELGLNVPEGSLTNYTQDGWHHMRILRFPAINRTNGKGKDGRGIGSHTDYGLLVIAAADDVGALMIRPPYEDEKLANWETSAAGYKEDDARWMFVPPAENVFTVFPGDMMQYMTNSALPSTPHKVGLNIRERFAFAYFHEPSFQAVIKPLPGYDAGQEPKEGIHYGKHFTDMFMRNYPQRITTQRMNDEGRYQLLEQESLQTMAP</sequence>
<dbReference type="Pfam" id="PF14226">
    <property type="entry name" value="DIOX_N"/>
    <property type="match status" value="1"/>
</dbReference>
<name>A0A8H4NWN6_9HYPO</name>
<dbReference type="EMBL" id="JAADJG010000247">
    <property type="protein sequence ID" value="KAF4450525.1"/>
    <property type="molecule type" value="Genomic_DNA"/>
</dbReference>
<keyword evidence="2" id="KW-0560">Oxidoreductase</keyword>
<dbReference type="InterPro" id="IPR027443">
    <property type="entry name" value="IPNS-like_sf"/>
</dbReference>
<dbReference type="OrthoDB" id="288590at2759"/>